<evidence type="ECO:0000259" key="5">
    <source>
        <dbReference type="Pfam" id="PF02518"/>
    </source>
</evidence>
<feature type="transmembrane region" description="Helical" evidence="4">
    <location>
        <begin position="73"/>
        <end position="92"/>
    </location>
</feature>
<sequence length="405" mass="43450">MSQPARRRAEPADGSSAAARLWGRLIDPALWVPSRHDVLGRVYQVAMFARLSLGFHAVFVDLFLVLPRATNPGVVWGVAAGVLVWTVVISLVMMRPSRRRPGAFVADALVTFSLVAVTALAVEPGGAELSLAGYWLVGAPLYAAIFWSTWGGVASAAIVSSALFVVPAHANVQRAGITFTVLLVAFCVGILITQIRATITERDAERSKMAALAERERLSRIVHDGALQVLALVEREGPTLGPRGSRLASLARECESQLRIHLQDRDVTGVDVDESVDLASTLAMYSTAKVTVSTMAGEVLVPRSIVEEIEGTLQEILLNVEKHAGPDTEVWVLLDQEVDDEVILWVRDNGAGMAADQARRAAEQGRFGIRDSIIGRISAIGGSAILKSAPGAGTEWELRIPTDVE</sequence>
<dbReference type="OrthoDB" id="5181554at2"/>
<evidence type="ECO:0000256" key="4">
    <source>
        <dbReference type="SAM" id="Phobius"/>
    </source>
</evidence>
<dbReference type="GO" id="GO:0000160">
    <property type="term" value="P:phosphorelay signal transduction system"/>
    <property type="evidence" value="ECO:0007669"/>
    <property type="project" value="UniProtKB-KW"/>
</dbReference>
<reference evidence="6 7" key="1">
    <citation type="submission" date="2016-10" db="EMBL/GenBank/DDBJ databases">
        <authorList>
            <person name="de Groot N.N."/>
        </authorList>
    </citation>
    <scope>NUCLEOTIDE SEQUENCE [LARGE SCALE GENOMIC DNA]</scope>
    <source>
        <strain evidence="6 7">CGMCC 1.9159</strain>
    </source>
</reference>
<feature type="transmembrane region" description="Helical" evidence="4">
    <location>
        <begin position="142"/>
        <end position="165"/>
    </location>
</feature>
<dbReference type="CDD" id="cd16917">
    <property type="entry name" value="HATPase_UhpB-NarQ-NarX-like"/>
    <property type="match status" value="1"/>
</dbReference>
<dbReference type="Pfam" id="PF02518">
    <property type="entry name" value="HATPase_c"/>
    <property type="match status" value="1"/>
</dbReference>
<dbReference type="Gene3D" id="3.30.565.10">
    <property type="entry name" value="Histidine kinase-like ATPase, C-terminal domain"/>
    <property type="match status" value="1"/>
</dbReference>
<dbReference type="EMBL" id="FNGP01000003">
    <property type="protein sequence ID" value="SDL55290.1"/>
    <property type="molecule type" value="Genomic_DNA"/>
</dbReference>
<keyword evidence="4" id="KW-0472">Membrane</keyword>
<evidence type="ECO:0000313" key="7">
    <source>
        <dbReference type="Proteomes" id="UP000199475"/>
    </source>
</evidence>
<name>A0A1G9KZK1_9ACTN</name>
<accession>A0A1G9KZK1</accession>
<keyword evidence="3" id="KW-0902">Two-component regulatory system</keyword>
<evidence type="ECO:0000256" key="3">
    <source>
        <dbReference type="ARBA" id="ARBA00023012"/>
    </source>
</evidence>
<dbReference type="PANTHER" id="PTHR24421">
    <property type="entry name" value="NITRATE/NITRITE SENSOR PROTEIN NARX-RELATED"/>
    <property type="match status" value="1"/>
</dbReference>
<feature type="transmembrane region" description="Helical" evidence="4">
    <location>
        <begin position="104"/>
        <end position="122"/>
    </location>
</feature>
<dbReference type="AlphaFoldDB" id="A0A1G9KZK1"/>
<dbReference type="PANTHER" id="PTHR24421:SF61">
    <property type="entry name" value="OXYGEN SENSOR HISTIDINE KINASE NREB"/>
    <property type="match status" value="1"/>
</dbReference>
<evidence type="ECO:0000313" key="6">
    <source>
        <dbReference type="EMBL" id="SDL55290.1"/>
    </source>
</evidence>
<feature type="domain" description="Histidine kinase/HSP90-like ATPase" evidence="5">
    <location>
        <begin position="312"/>
        <end position="402"/>
    </location>
</feature>
<dbReference type="Proteomes" id="UP000199475">
    <property type="component" value="Unassembled WGS sequence"/>
</dbReference>
<keyword evidence="2 6" id="KW-0418">Kinase</keyword>
<dbReference type="SUPFAM" id="SSF55874">
    <property type="entry name" value="ATPase domain of HSP90 chaperone/DNA topoisomerase II/histidine kinase"/>
    <property type="match status" value="1"/>
</dbReference>
<dbReference type="InterPro" id="IPR036890">
    <property type="entry name" value="HATPase_C_sf"/>
</dbReference>
<proteinExistence type="predicted"/>
<dbReference type="GO" id="GO:0016301">
    <property type="term" value="F:kinase activity"/>
    <property type="evidence" value="ECO:0007669"/>
    <property type="project" value="UniProtKB-KW"/>
</dbReference>
<evidence type="ECO:0000256" key="1">
    <source>
        <dbReference type="ARBA" id="ARBA00022679"/>
    </source>
</evidence>
<feature type="transmembrane region" description="Helical" evidence="4">
    <location>
        <begin position="45"/>
        <end position="67"/>
    </location>
</feature>
<feature type="transmembrane region" description="Helical" evidence="4">
    <location>
        <begin position="177"/>
        <end position="197"/>
    </location>
</feature>
<organism evidence="6 7">
    <name type="scientific">Tessaracoccus oleiagri</name>
    <dbReference type="NCBI Taxonomy" id="686624"/>
    <lineage>
        <taxon>Bacteria</taxon>
        <taxon>Bacillati</taxon>
        <taxon>Actinomycetota</taxon>
        <taxon>Actinomycetes</taxon>
        <taxon>Propionibacteriales</taxon>
        <taxon>Propionibacteriaceae</taxon>
        <taxon>Tessaracoccus</taxon>
    </lineage>
</organism>
<dbReference type="RefSeq" id="WP_093251416.1">
    <property type="nucleotide sequence ID" value="NZ_FNGP01000003.1"/>
</dbReference>
<keyword evidence="7" id="KW-1185">Reference proteome</keyword>
<gene>
    <name evidence="6" type="ORF">SAMN04488242_1918</name>
</gene>
<dbReference type="InterPro" id="IPR050482">
    <property type="entry name" value="Sensor_HK_TwoCompSys"/>
</dbReference>
<evidence type="ECO:0000256" key="2">
    <source>
        <dbReference type="ARBA" id="ARBA00022777"/>
    </source>
</evidence>
<protein>
    <submittedName>
        <fullName evidence="6">Signal transduction histidine kinase</fullName>
    </submittedName>
</protein>
<dbReference type="InterPro" id="IPR003594">
    <property type="entry name" value="HATPase_dom"/>
</dbReference>
<dbReference type="STRING" id="686624.SAMN04488242_1918"/>
<keyword evidence="1" id="KW-0808">Transferase</keyword>
<keyword evidence="4" id="KW-1133">Transmembrane helix</keyword>
<keyword evidence="4" id="KW-0812">Transmembrane</keyword>